<feature type="compositionally biased region" description="Basic and acidic residues" evidence="1">
    <location>
        <begin position="7"/>
        <end position="16"/>
    </location>
</feature>
<dbReference type="RefSeq" id="WP_340356043.1">
    <property type="nucleotide sequence ID" value="NZ_JBBKZU010000002.1"/>
</dbReference>
<keyword evidence="2" id="KW-1133">Transmembrane helix</keyword>
<name>A0ABU8VAQ0_9BURK</name>
<evidence type="ECO:0000313" key="4">
    <source>
        <dbReference type="Proteomes" id="UP001365846"/>
    </source>
</evidence>
<dbReference type="Proteomes" id="UP001365846">
    <property type="component" value="Unassembled WGS sequence"/>
</dbReference>
<keyword evidence="4" id="KW-1185">Reference proteome</keyword>
<reference evidence="3 4" key="1">
    <citation type="submission" date="2024-03" db="EMBL/GenBank/DDBJ databases">
        <title>Novel species of the genus Variovorax.</title>
        <authorList>
            <person name="Liu Q."/>
            <person name="Xin Y.-H."/>
        </authorList>
    </citation>
    <scope>NUCLEOTIDE SEQUENCE [LARGE SCALE GENOMIC DNA]</scope>
    <source>
        <strain evidence="3 4">KACC 18899</strain>
    </source>
</reference>
<keyword evidence="2" id="KW-0472">Membrane</keyword>
<keyword evidence="2" id="KW-0812">Transmembrane</keyword>
<organism evidence="3 4">
    <name type="scientific">Variovorax ureilyticus</name>
    <dbReference type="NCBI Taxonomy" id="1836198"/>
    <lineage>
        <taxon>Bacteria</taxon>
        <taxon>Pseudomonadati</taxon>
        <taxon>Pseudomonadota</taxon>
        <taxon>Betaproteobacteria</taxon>
        <taxon>Burkholderiales</taxon>
        <taxon>Comamonadaceae</taxon>
        <taxon>Variovorax</taxon>
    </lineage>
</organism>
<protein>
    <recommendedName>
        <fullName evidence="5">GerMN domain-containing protein</fullName>
    </recommendedName>
</protein>
<sequence>MNAESSGGRHEARDAAGEVLPGDIVTSRAPLDAGTPRPPYGARQTPPPARRSLRVAQWPEWIFFMVLAAIFLAFGGAILMDKEGRELPRPLVSAPLVVGELHPHISHVVESAPDDGALEITLDQASPMYPASVVAEFASDALLVLQRMHQFFPQIGNRVVRFVAKAPLHPADGELEGLALVLALDFERSDVLVKVIAPEFTFQDLLNQTSAVQYLNDVSGPRYVEAFCLDPVSRTAEIFCKREVGEE</sequence>
<feature type="region of interest" description="Disordered" evidence="1">
    <location>
        <begin position="1"/>
        <end position="49"/>
    </location>
</feature>
<evidence type="ECO:0000313" key="3">
    <source>
        <dbReference type="EMBL" id="MEJ8810732.1"/>
    </source>
</evidence>
<evidence type="ECO:0000256" key="1">
    <source>
        <dbReference type="SAM" id="MobiDB-lite"/>
    </source>
</evidence>
<comment type="caution">
    <text evidence="3">The sequence shown here is derived from an EMBL/GenBank/DDBJ whole genome shotgun (WGS) entry which is preliminary data.</text>
</comment>
<evidence type="ECO:0000256" key="2">
    <source>
        <dbReference type="SAM" id="Phobius"/>
    </source>
</evidence>
<accession>A0ABU8VAQ0</accession>
<proteinExistence type="predicted"/>
<feature type="transmembrane region" description="Helical" evidence="2">
    <location>
        <begin position="61"/>
        <end position="80"/>
    </location>
</feature>
<dbReference type="EMBL" id="JBBKZU010000002">
    <property type="protein sequence ID" value="MEJ8810732.1"/>
    <property type="molecule type" value="Genomic_DNA"/>
</dbReference>
<gene>
    <name evidence="3" type="ORF">WKW77_06610</name>
</gene>
<evidence type="ECO:0008006" key="5">
    <source>
        <dbReference type="Google" id="ProtNLM"/>
    </source>
</evidence>